<evidence type="ECO:0000313" key="3">
    <source>
        <dbReference type="Proteomes" id="UP000637061"/>
    </source>
</evidence>
<evidence type="ECO:0000256" key="1">
    <source>
        <dbReference type="SAM" id="MobiDB-lite"/>
    </source>
</evidence>
<gene>
    <name evidence="2" type="ORF">JEU22_03830</name>
</gene>
<organism evidence="2 3">
    <name type="scientific">Pseudomonas putida</name>
    <name type="common">Arthrobacter siderocapsulatus</name>
    <dbReference type="NCBI Taxonomy" id="303"/>
    <lineage>
        <taxon>Bacteria</taxon>
        <taxon>Pseudomonadati</taxon>
        <taxon>Pseudomonadota</taxon>
        <taxon>Gammaproteobacteria</taxon>
        <taxon>Pseudomonadales</taxon>
        <taxon>Pseudomonadaceae</taxon>
        <taxon>Pseudomonas</taxon>
    </lineage>
</organism>
<dbReference type="EMBL" id="JAEHTE010000002">
    <property type="protein sequence ID" value="MBI6883034.1"/>
    <property type="molecule type" value="Genomic_DNA"/>
</dbReference>
<protein>
    <submittedName>
        <fullName evidence="2">Uncharacterized protein</fullName>
    </submittedName>
</protein>
<evidence type="ECO:0000313" key="2">
    <source>
        <dbReference type="EMBL" id="MBI6883034.1"/>
    </source>
</evidence>
<dbReference type="Proteomes" id="UP000637061">
    <property type="component" value="Unassembled WGS sequence"/>
</dbReference>
<reference evidence="2" key="1">
    <citation type="submission" date="2020-12" db="EMBL/GenBank/DDBJ databases">
        <title>Enhanced detection system for hospital associated transmission using whole genome sequencing surveillance.</title>
        <authorList>
            <person name="Harrison L.H."/>
            <person name="Van Tyne D."/>
            <person name="Marsh J.W."/>
            <person name="Griffith M.P."/>
            <person name="Snyder D.J."/>
            <person name="Cooper V.S."/>
            <person name="Mustapha M."/>
        </authorList>
    </citation>
    <scope>NUCLEOTIDE SEQUENCE</scope>
    <source>
        <strain evidence="2">PSB00042</strain>
    </source>
</reference>
<dbReference type="AlphaFoldDB" id="A0A8I1EAS6"/>
<accession>A0A8I1EAS6</accession>
<feature type="compositionally biased region" description="Polar residues" evidence="1">
    <location>
        <begin position="218"/>
        <end position="227"/>
    </location>
</feature>
<dbReference type="RefSeq" id="WP_198746649.1">
    <property type="nucleotide sequence ID" value="NZ_JAEHTE010000002.1"/>
</dbReference>
<comment type="caution">
    <text evidence="2">The sequence shown here is derived from an EMBL/GenBank/DDBJ whole genome shotgun (WGS) entry which is preliminary data.</text>
</comment>
<feature type="region of interest" description="Disordered" evidence="1">
    <location>
        <begin position="218"/>
        <end position="238"/>
    </location>
</feature>
<name>A0A8I1EAS6_PSEPU</name>
<sequence>MSHPEIFISNLIDTLNQIQDEIVARDDQPPANQVAHQDLIFAEMAALERAIGPIFSSLVFENDQYQATMTKSQASFLSSHLCSTLMLITAGLKTRLSDHQINRKTDEAIDNLISQYGPEDYPATVKEMLAKGRTDELKTILVESLKSAAALDAERVFTQIADLAIARSSATSDTSHVLSMFKDVVEVGIGGRKTEEIVASTGPEKSLIGPNVIQVNFGGSRSSASPKSRQKPAEILAK</sequence>
<proteinExistence type="predicted"/>